<evidence type="ECO:0000259" key="1">
    <source>
        <dbReference type="Pfam" id="PF00534"/>
    </source>
</evidence>
<dbReference type="Pfam" id="PF13439">
    <property type="entry name" value="Glyco_transf_4"/>
    <property type="match status" value="1"/>
</dbReference>
<dbReference type="InterPro" id="IPR028098">
    <property type="entry name" value="Glyco_trans_4-like_N"/>
</dbReference>
<sequence length="423" mass="47475">MKVVHLNTYEGNGGAGRACLRLSEALNASGTSSKVMVYFQFSPSSKTGTFSKNPFQKAWAIFHILAERYLSKAFTKAVKTPFSLQWFGRSVIDHPEVKSADIIHLHWINHGFLSPKFLAELDELEKPVVWTFHDSNAFTGGCHVRYSCENYHKECGSCPLLRFNGKNDLSHKTWMRKKKAYSELNCHIVAPSNWMAKSVKISSLMGFREVTVIPNTIETQVFKPYVKAEAKKILKISPEKFVMMSGFMPSKNDKHKGTSYLIDALNDLATRPGIIKEKIELVIFGNKGNAELPEFPFKTTFLGNINNDEHLAKCYSAADVFIAPSLEDNLPNTVMESLACATPVVAFKTGGIPDMVKHLENGYLAEYQSAEDLATGIEWLYHDENAPDIQKEARRTILSQFSEAVIAGKHQLLYQSLLDLQPK</sequence>
<evidence type="ECO:0000313" key="4">
    <source>
        <dbReference type="Proteomes" id="UP000192756"/>
    </source>
</evidence>
<dbReference type="PANTHER" id="PTHR12526:SF637">
    <property type="entry name" value="GLYCOSYLTRANSFERASE EPSF-RELATED"/>
    <property type="match status" value="1"/>
</dbReference>
<organism evidence="3 4">
    <name type="scientific">Pedobacter africanus</name>
    <dbReference type="NCBI Taxonomy" id="151894"/>
    <lineage>
        <taxon>Bacteria</taxon>
        <taxon>Pseudomonadati</taxon>
        <taxon>Bacteroidota</taxon>
        <taxon>Sphingobacteriia</taxon>
        <taxon>Sphingobacteriales</taxon>
        <taxon>Sphingobacteriaceae</taxon>
        <taxon>Pedobacter</taxon>
    </lineage>
</organism>
<gene>
    <name evidence="3" type="ORF">SAMN04488524_2474</name>
</gene>
<keyword evidence="3" id="KW-0808">Transferase</keyword>
<name>A0A1W2BMC5_9SPHI</name>
<proteinExistence type="predicted"/>
<reference evidence="4" key="1">
    <citation type="submission" date="2017-04" db="EMBL/GenBank/DDBJ databases">
        <authorList>
            <person name="Varghese N."/>
            <person name="Submissions S."/>
        </authorList>
    </citation>
    <scope>NUCLEOTIDE SEQUENCE [LARGE SCALE GENOMIC DNA]</scope>
    <source>
        <strain evidence="4">DSM 12126</strain>
    </source>
</reference>
<dbReference type="SUPFAM" id="SSF53756">
    <property type="entry name" value="UDP-Glycosyltransferase/glycogen phosphorylase"/>
    <property type="match status" value="1"/>
</dbReference>
<evidence type="ECO:0000313" key="3">
    <source>
        <dbReference type="EMBL" id="SMC73994.1"/>
    </source>
</evidence>
<dbReference type="Pfam" id="PF00534">
    <property type="entry name" value="Glycos_transf_1"/>
    <property type="match status" value="1"/>
</dbReference>
<dbReference type="EMBL" id="FWXT01000001">
    <property type="protein sequence ID" value="SMC73994.1"/>
    <property type="molecule type" value="Genomic_DNA"/>
</dbReference>
<accession>A0A1W2BMC5</accession>
<dbReference type="Proteomes" id="UP000192756">
    <property type="component" value="Unassembled WGS sequence"/>
</dbReference>
<evidence type="ECO:0000259" key="2">
    <source>
        <dbReference type="Pfam" id="PF13439"/>
    </source>
</evidence>
<dbReference type="OrthoDB" id="9768685at2"/>
<protein>
    <submittedName>
        <fullName evidence="3">Glycosyltransferase involved in cell wall bisynthesis</fullName>
    </submittedName>
</protein>
<dbReference type="AlphaFoldDB" id="A0A1W2BMC5"/>
<dbReference type="RefSeq" id="WP_084238920.1">
    <property type="nucleotide sequence ID" value="NZ_FWXT01000001.1"/>
</dbReference>
<dbReference type="STRING" id="151894.SAMN04488524_2474"/>
<dbReference type="InterPro" id="IPR001296">
    <property type="entry name" value="Glyco_trans_1"/>
</dbReference>
<dbReference type="GO" id="GO:0016757">
    <property type="term" value="F:glycosyltransferase activity"/>
    <property type="evidence" value="ECO:0007669"/>
    <property type="project" value="InterPro"/>
</dbReference>
<keyword evidence="4" id="KW-1185">Reference proteome</keyword>
<dbReference type="CDD" id="cd03825">
    <property type="entry name" value="GT4_WcaC-like"/>
    <property type="match status" value="1"/>
</dbReference>
<dbReference type="PANTHER" id="PTHR12526">
    <property type="entry name" value="GLYCOSYLTRANSFERASE"/>
    <property type="match status" value="1"/>
</dbReference>
<dbReference type="Gene3D" id="3.40.50.2000">
    <property type="entry name" value="Glycogen Phosphorylase B"/>
    <property type="match status" value="2"/>
</dbReference>
<feature type="domain" description="Glycosyltransferase subfamily 4-like N-terminal" evidence="2">
    <location>
        <begin position="13"/>
        <end position="220"/>
    </location>
</feature>
<feature type="domain" description="Glycosyl transferase family 1" evidence="1">
    <location>
        <begin position="252"/>
        <end position="393"/>
    </location>
</feature>